<organism evidence="6 7">
    <name type="scientific">Savagea serpentis</name>
    <dbReference type="NCBI Taxonomy" id="2785297"/>
    <lineage>
        <taxon>Bacteria</taxon>
        <taxon>Bacillati</taxon>
        <taxon>Bacillota</taxon>
        <taxon>Bacilli</taxon>
        <taxon>Bacillales</taxon>
        <taxon>Caryophanaceae</taxon>
        <taxon>Savagea</taxon>
    </lineage>
</organism>
<dbReference type="EMBL" id="JADKPV010000004">
    <property type="protein sequence ID" value="MBF4501484.1"/>
    <property type="molecule type" value="Genomic_DNA"/>
</dbReference>
<dbReference type="PANTHER" id="PTHR42711">
    <property type="entry name" value="ABC TRANSPORTER ATP-BINDING PROTEIN"/>
    <property type="match status" value="1"/>
</dbReference>
<dbReference type="GO" id="GO:0005524">
    <property type="term" value="F:ATP binding"/>
    <property type="evidence" value="ECO:0007669"/>
    <property type="project" value="UniProtKB-KW"/>
</dbReference>
<evidence type="ECO:0000259" key="5">
    <source>
        <dbReference type="PROSITE" id="PS50893"/>
    </source>
</evidence>
<keyword evidence="2" id="KW-0813">Transport</keyword>
<dbReference type="InterPro" id="IPR017871">
    <property type="entry name" value="ABC_transporter-like_CS"/>
</dbReference>
<keyword evidence="3" id="KW-0547">Nucleotide-binding</keyword>
<gene>
    <name evidence="6" type="ORF">IRY55_08925</name>
</gene>
<evidence type="ECO:0000256" key="4">
    <source>
        <dbReference type="ARBA" id="ARBA00022840"/>
    </source>
</evidence>
<evidence type="ECO:0000256" key="2">
    <source>
        <dbReference type="ARBA" id="ARBA00022448"/>
    </source>
</evidence>
<dbReference type="SUPFAM" id="SSF52540">
    <property type="entry name" value="P-loop containing nucleoside triphosphate hydrolases"/>
    <property type="match status" value="1"/>
</dbReference>
<reference evidence="6" key="1">
    <citation type="submission" date="2020-11" db="EMBL/GenBank/DDBJ databases">
        <title>Multidrug resistant novel bacterium Savagea serpentis sp. nov., isolated from the scats of a vine snake (Ahaetulla nasuta).</title>
        <authorList>
            <person name="Venkata Ramana V."/>
            <person name="Vikas Patil S."/>
            <person name="Yogita Lugani V."/>
        </authorList>
    </citation>
    <scope>NUCLEOTIDE SEQUENCE</scope>
    <source>
        <strain evidence="6">SN6</strain>
    </source>
</reference>
<sequence>MLHVQHLHKAFGQQTVLHDVSFTIPKGEIACFIGKNGAGKSTLFHIIATLLHADSGTLTWDGRCYEQEAKTIRQQIGYVPQQLAIWEDFSVAQNMRFFEQLSPIRRSDEQLRAILKSVALEEWDRKAKHLSGGMKRKLNIALSLIHQPALLLLDEPTVGIDLRSKIEIQQALLALRDQFGMTMLYISHDMEEVTALADTIFNVGDDLFYTQLLQTKGIDTISLR</sequence>
<evidence type="ECO:0000256" key="1">
    <source>
        <dbReference type="ARBA" id="ARBA00005417"/>
    </source>
</evidence>
<dbReference type="InterPro" id="IPR027417">
    <property type="entry name" value="P-loop_NTPase"/>
</dbReference>
<comment type="caution">
    <text evidence="6">The sequence shown here is derived from an EMBL/GenBank/DDBJ whole genome shotgun (WGS) entry which is preliminary data.</text>
</comment>
<evidence type="ECO:0000313" key="7">
    <source>
        <dbReference type="Proteomes" id="UP000622653"/>
    </source>
</evidence>
<dbReference type="Pfam" id="PF00005">
    <property type="entry name" value="ABC_tran"/>
    <property type="match status" value="1"/>
</dbReference>
<keyword evidence="7" id="KW-1185">Reference proteome</keyword>
<dbReference type="PANTHER" id="PTHR42711:SF5">
    <property type="entry name" value="ABC TRANSPORTER ATP-BINDING PROTEIN NATA"/>
    <property type="match status" value="1"/>
</dbReference>
<keyword evidence="4 6" id="KW-0067">ATP-binding</keyword>
<evidence type="ECO:0000256" key="3">
    <source>
        <dbReference type="ARBA" id="ARBA00022741"/>
    </source>
</evidence>
<proteinExistence type="inferred from homology"/>
<dbReference type="RefSeq" id="WP_194562966.1">
    <property type="nucleotide sequence ID" value="NZ_JADKPV010000004.1"/>
</dbReference>
<dbReference type="GO" id="GO:0016887">
    <property type="term" value="F:ATP hydrolysis activity"/>
    <property type="evidence" value="ECO:0007669"/>
    <property type="project" value="InterPro"/>
</dbReference>
<dbReference type="Gene3D" id="3.40.50.300">
    <property type="entry name" value="P-loop containing nucleotide triphosphate hydrolases"/>
    <property type="match status" value="1"/>
</dbReference>
<dbReference type="InterPro" id="IPR003593">
    <property type="entry name" value="AAA+_ATPase"/>
</dbReference>
<dbReference type="CDD" id="cd03230">
    <property type="entry name" value="ABC_DR_subfamily_A"/>
    <property type="match status" value="1"/>
</dbReference>
<protein>
    <submittedName>
        <fullName evidence="6">ABC transporter ATP-binding protein</fullName>
    </submittedName>
</protein>
<evidence type="ECO:0000313" key="6">
    <source>
        <dbReference type="EMBL" id="MBF4501484.1"/>
    </source>
</evidence>
<dbReference type="SMART" id="SM00382">
    <property type="entry name" value="AAA"/>
    <property type="match status" value="1"/>
</dbReference>
<comment type="similarity">
    <text evidence="1">Belongs to the ABC transporter superfamily.</text>
</comment>
<name>A0A8J7KLM7_9BACL</name>
<feature type="domain" description="ABC transporter" evidence="5">
    <location>
        <begin position="2"/>
        <end position="221"/>
    </location>
</feature>
<dbReference type="AlphaFoldDB" id="A0A8J7KLM7"/>
<dbReference type="PROSITE" id="PS00211">
    <property type="entry name" value="ABC_TRANSPORTER_1"/>
    <property type="match status" value="1"/>
</dbReference>
<dbReference type="InterPro" id="IPR003439">
    <property type="entry name" value="ABC_transporter-like_ATP-bd"/>
</dbReference>
<accession>A0A8J7KLM7</accession>
<dbReference type="PROSITE" id="PS50893">
    <property type="entry name" value="ABC_TRANSPORTER_2"/>
    <property type="match status" value="1"/>
</dbReference>
<dbReference type="InterPro" id="IPR050763">
    <property type="entry name" value="ABC_transporter_ATP-binding"/>
</dbReference>
<dbReference type="Proteomes" id="UP000622653">
    <property type="component" value="Unassembled WGS sequence"/>
</dbReference>